<feature type="transmembrane region" description="Helical" evidence="8">
    <location>
        <begin position="81"/>
        <end position="100"/>
    </location>
</feature>
<dbReference type="Gene3D" id="3.40.50.1110">
    <property type="entry name" value="SGNH hydrolase"/>
    <property type="match status" value="1"/>
</dbReference>
<evidence type="ECO:0000256" key="4">
    <source>
        <dbReference type="ARBA" id="ARBA00022692"/>
    </source>
</evidence>
<dbReference type="EMBL" id="PXYW01000002">
    <property type="protein sequence ID" value="PSR35304.1"/>
    <property type="molecule type" value="Genomic_DNA"/>
</dbReference>
<evidence type="ECO:0000313" key="10">
    <source>
        <dbReference type="EMBL" id="PSR35304.1"/>
    </source>
</evidence>
<dbReference type="Pfam" id="PF01757">
    <property type="entry name" value="Acyl_transf_3"/>
    <property type="match status" value="1"/>
</dbReference>
<keyword evidence="6 8" id="KW-0472">Membrane</keyword>
<feature type="transmembrane region" description="Helical" evidence="8">
    <location>
        <begin position="335"/>
        <end position="353"/>
    </location>
</feature>
<evidence type="ECO:0000256" key="7">
    <source>
        <dbReference type="ARBA" id="ARBA00023315"/>
    </source>
</evidence>
<accession>A0A2T2XLD2</accession>
<feature type="transmembrane region" description="Helical" evidence="8">
    <location>
        <begin position="264"/>
        <end position="285"/>
    </location>
</feature>
<proteinExistence type="predicted"/>
<evidence type="ECO:0000256" key="5">
    <source>
        <dbReference type="ARBA" id="ARBA00022989"/>
    </source>
</evidence>
<feature type="domain" description="Acyltransferase 3" evidence="9">
    <location>
        <begin position="14"/>
        <end position="349"/>
    </location>
</feature>
<keyword evidence="2" id="KW-1003">Cell membrane</keyword>
<evidence type="ECO:0000256" key="3">
    <source>
        <dbReference type="ARBA" id="ARBA00022679"/>
    </source>
</evidence>
<evidence type="ECO:0000256" key="8">
    <source>
        <dbReference type="SAM" id="Phobius"/>
    </source>
</evidence>
<keyword evidence="4 8" id="KW-0812">Transmembrane</keyword>
<dbReference type="SUPFAM" id="SSF52266">
    <property type="entry name" value="SGNH hydrolase"/>
    <property type="match status" value="1"/>
</dbReference>
<evidence type="ECO:0000259" key="9">
    <source>
        <dbReference type="Pfam" id="PF01757"/>
    </source>
</evidence>
<dbReference type="InterPro" id="IPR036514">
    <property type="entry name" value="SGNH_hydro_sf"/>
</dbReference>
<dbReference type="PANTHER" id="PTHR23028:SF53">
    <property type="entry name" value="ACYL_TRANSF_3 DOMAIN-CONTAINING PROTEIN"/>
    <property type="match status" value="1"/>
</dbReference>
<sequence>MPEPVTGHGRYMGGLDGLRAIAVLAVIAYHLGLSWAPGGLLGVGVFFVLSGYLITDLLVAGYQRRGRIDLKDFWVRRARRLLPALAAMLILVVAWVTLFHPGELTSLRADVLAAALYMSNWWYIYHHVSYFAQYGPPSPLTHLWSLAVEEQFYLVWPLALALGLKYVRNRKWLIVLILVAAAGSAVAMAVIYHPGSNPNRVYYGTDTRAFALLLGAALALWWPSKKIASRPISRTAVKILDGIGIMGLLAILLMVWQTNQYQTFLYRGGLVLLSVATLAVVAALVHPATQLSRVLAFKPLRWIGVRSYGIYLWHYPIIVLTSPTVNTGGIDLERASLQVAASIGLAALSWRYLEEPIRRGGLRSLRVDLRHLRVGFFRMMTGAVGLVIVGISVVGLAGWAPVPLYRTSVTPSTAAIPQTLPIPLLRTRINPVTTSAKIAPASQPIASVPQSGVGVTAIGDSVMIDAAPYLSKLLPGIVISAKVGRQWYQAPAVIATLKREGELGKRVIIELGTNGPFTEAQMVSLLNSLGPVQQIVLVNTRVPRPWQGVVNSTLAEVARTFPHTTLVNWYAASADHNNYFWPDGVHLNPIGAQAYAVLLAKSLGQ</sequence>
<feature type="transmembrane region" description="Helical" evidence="8">
    <location>
        <begin position="12"/>
        <end position="32"/>
    </location>
</feature>
<feature type="transmembrane region" description="Helical" evidence="8">
    <location>
        <begin position="207"/>
        <end position="224"/>
    </location>
</feature>
<dbReference type="PANTHER" id="PTHR23028">
    <property type="entry name" value="ACETYLTRANSFERASE"/>
    <property type="match status" value="1"/>
</dbReference>
<dbReference type="GO" id="GO:0005886">
    <property type="term" value="C:plasma membrane"/>
    <property type="evidence" value="ECO:0007669"/>
    <property type="project" value="UniProtKB-SubCell"/>
</dbReference>
<evidence type="ECO:0000256" key="1">
    <source>
        <dbReference type="ARBA" id="ARBA00004651"/>
    </source>
</evidence>
<comment type="subcellular location">
    <subcellularLocation>
        <location evidence="1">Cell membrane</location>
        <topology evidence="1">Multi-pass membrane protein</topology>
    </subcellularLocation>
</comment>
<feature type="transmembrane region" description="Helical" evidence="8">
    <location>
        <begin position="174"/>
        <end position="195"/>
    </location>
</feature>
<name>A0A2T2XLD2_9FIRM</name>
<dbReference type="InterPro" id="IPR002656">
    <property type="entry name" value="Acyl_transf_3_dom"/>
</dbReference>
<evidence type="ECO:0000313" key="11">
    <source>
        <dbReference type="Proteomes" id="UP000242972"/>
    </source>
</evidence>
<dbReference type="AlphaFoldDB" id="A0A2T2XLD2"/>
<keyword evidence="7" id="KW-0012">Acyltransferase</keyword>
<feature type="transmembrane region" description="Helical" evidence="8">
    <location>
        <begin position="305"/>
        <end position="323"/>
    </location>
</feature>
<comment type="caution">
    <text evidence="10">The sequence shown here is derived from an EMBL/GenBank/DDBJ whole genome shotgun (WGS) entry which is preliminary data.</text>
</comment>
<protein>
    <submittedName>
        <fullName evidence="10">Acetyltransferase</fullName>
    </submittedName>
</protein>
<keyword evidence="3 10" id="KW-0808">Transferase</keyword>
<dbReference type="InterPro" id="IPR050879">
    <property type="entry name" value="Acyltransferase_3"/>
</dbReference>
<feature type="transmembrane region" description="Helical" evidence="8">
    <location>
        <begin position="374"/>
        <end position="400"/>
    </location>
</feature>
<evidence type="ECO:0000256" key="2">
    <source>
        <dbReference type="ARBA" id="ARBA00022475"/>
    </source>
</evidence>
<dbReference type="GO" id="GO:0009103">
    <property type="term" value="P:lipopolysaccharide biosynthetic process"/>
    <property type="evidence" value="ECO:0007669"/>
    <property type="project" value="TreeGrafter"/>
</dbReference>
<feature type="transmembrane region" description="Helical" evidence="8">
    <location>
        <begin position="38"/>
        <end position="60"/>
    </location>
</feature>
<organism evidence="10 11">
    <name type="scientific">Sulfobacillus benefaciens</name>
    <dbReference type="NCBI Taxonomy" id="453960"/>
    <lineage>
        <taxon>Bacteria</taxon>
        <taxon>Bacillati</taxon>
        <taxon>Bacillota</taxon>
        <taxon>Clostridia</taxon>
        <taxon>Eubacteriales</taxon>
        <taxon>Clostridiales Family XVII. Incertae Sedis</taxon>
        <taxon>Sulfobacillus</taxon>
    </lineage>
</organism>
<keyword evidence="5 8" id="KW-1133">Transmembrane helix</keyword>
<reference evidence="10 11" key="1">
    <citation type="journal article" date="2014" name="BMC Genomics">
        <title>Comparison of environmental and isolate Sulfobacillus genomes reveals diverse carbon, sulfur, nitrogen, and hydrogen metabolisms.</title>
        <authorList>
            <person name="Justice N.B."/>
            <person name="Norman A."/>
            <person name="Brown C.T."/>
            <person name="Singh A."/>
            <person name="Thomas B.C."/>
            <person name="Banfield J.F."/>
        </authorList>
    </citation>
    <scope>NUCLEOTIDE SEQUENCE [LARGE SCALE GENOMIC DNA]</scope>
    <source>
        <strain evidence="10">AMDSBA4</strain>
    </source>
</reference>
<dbReference type="CDD" id="cd01840">
    <property type="entry name" value="SGNH_hydrolase_yrhL_like"/>
    <property type="match status" value="1"/>
</dbReference>
<feature type="transmembrane region" description="Helical" evidence="8">
    <location>
        <begin position="236"/>
        <end position="258"/>
    </location>
</feature>
<dbReference type="Proteomes" id="UP000242972">
    <property type="component" value="Unassembled WGS sequence"/>
</dbReference>
<dbReference type="GO" id="GO:0016747">
    <property type="term" value="F:acyltransferase activity, transferring groups other than amino-acyl groups"/>
    <property type="evidence" value="ECO:0007669"/>
    <property type="project" value="InterPro"/>
</dbReference>
<gene>
    <name evidence="10" type="ORF">C7B46_01145</name>
</gene>
<evidence type="ECO:0000256" key="6">
    <source>
        <dbReference type="ARBA" id="ARBA00023136"/>
    </source>
</evidence>